<feature type="domain" description="Aminotransferase class V" evidence="7">
    <location>
        <begin position="31"/>
        <end position="402"/>
    </location>
</feature>
<dbReference type="CDD" id="cd06453">
    <property type="entry name" value="SufS_like"/>
    <property type="match status" value="1"/>
</dbReference>
<dbReference type="InterPro" id="IPR015421">
    <property type="entry name" value="PyrdxlP-dep_Trfase_major"/>
</dbReference>
<reference evidence="8 9" key="1">
    <citation type="journal article" date="2015" name="Genome Announc.">
        <title>Expanding the biotechnology potential of lactobacilli through comparative genomics of 213 strains and associated genera.</title>
        <authorList>
            <person name="Sun Z."/>
            <person name="Harris H.M."/>
            <person name="McCann A."/>
            <person name="Guo C."/>
            <person name="Argimon S."/>
            <person name="Zhang W."/>
            <person name="Yang X."/>
            <person name="Jeffery I.B."/>
            <person name="Cooney J.C."/>
            <person name="Kagawa T.F."/>
            <person name="Liu W."/>
            <person name="Song Y."/>
            <person name="Salvetti E."/>
            <person name="Wrobel A."/>
            <person name="Rasinkangas P."/>
            <person name="Parkhill J."/>
            <person name="Rea M.C."/>
            <person name="O'Sullivan O."/>
            <person name="Ritari J."/>
            <person name="Douillard F.P."/>
            <person name="Paul Ross R."/>
            <person name="Yang R."/>
            <person name="Briner A.E."/>
            <person name="Felis G.E."/>
            <person name="de Vos W.M."/>
            <person name="Barrangou R."/>
            <person name="Klaenhammer T.R."/>
            <person name="Caufield P.W."/>
            <person name="Cui Y."/>
            <person name="Zhang H."/>
            <person name="O'Toole P.W."/>
        </authorList>
    </citation>
    <scope>NUCLEOTIDE SEQUENCE [LARGE SCALE GENOMIC DNA]</scope>
    <source>
        <strain evidence="8 9">JCM 17355</strain>
    </source>
</reference>
<dbReference type="PIRSF" id="PIRSF005572">
    <property type="entry name" value="NifS"/>
    <property type="match status" value="1"/>
</dbReference>
<evidence type="ECO:0000259" key="7">
    <source>
        <dbReference type="Pfam" id="PF00266"/>
    </source>
</evidence>
<evidence type="ECO:0000313" key="9">
    <source>
        <dbReference type="Proteomes" id="UP000051379"/>
    </source>
</evidence>
<comment type="similarity">
    <text evidence="2">Belongs to the class-V pyridoxal-phosphate-dependent aminotransferase family. Csd subfamily.</text>
</comment>
<evidence type="ECO:0000256" key="4">
    <source>
        <dbReference type="ARBA" id="ARBA00022679"/>
    </source>
</evidence>
<evidence type="ECO:0000256" key="6">
    <source>
        <dbReference type="ARBA" id="ARBA00050776"/>
    </source>
</evidence>
<dbReference type="InterPro" id="IPR015424">
    <property type="entry name" value="PyrdxlP-dep_Trfase"/>
</dbReference>
<dbReference type="PANTHER" id="PTHR43586">
    <property type="entry name" value="CYSTEINE DESULFURASE"/>
    <property type="match status" value="1"/>
</dbReference>
<organism evidence="8 9">
    <name type="scientific">Companilactobacillus futsaii JCM 17355</name>
    <dbReference type="NCBI Taxonomy" id="1423818"/>
    <lineage>
        <taxon>Bacteria</taxon>
        <taxon>Bacillati</taxon>
        <taxon>Bacillota</taxon>
        <taxon>Bacilli</taxon>
        <taxon>Lactobacillales</taxon>
        <taxon>Lactobacillaceae</taxon>
        <taxon>Companilactobacillus</taxon>
    </lineage>
</organism>
<gene>
    <name evidence="8" type="ORF">FC88_GL001727</name>
</gene>
<dbReference type="Gene3D" id="3.90.1150.10">
    <property type="entry name" value="Aspartate Aminotransferase, domain 1"/>
    <property type="match status" value="1"/>
</dbReference>
<dbReference type="Proteomes" id="UP000051379">
    <property type="component" value="Unassembled WGS sequence"/>
</dbReference>
<dbReference type="Gene3D" id="3.40.640.10">
    <property type="entry name" value="Type I PLP-dependent aspartate aminotransferase-like (Major domain)"/>
    <property type="match status" value="1"/>
</dbReference>
<dbReference type="InterPro" id="IPR016454">
    <property type="entry name" value="Cysteine_dSase"/>
</dbReference>
<dbReference type="SUPFAM" id="SSF53383">
    <property type="entry name" value="PLP-dependent transferases"/>
    <property type="match status" value="1"/>
</dbReference>
<dbReference type="NCBIfam" id="TIGR01979">
    <property type="entry name" value="sufS"/>
    <property type="match status" value="1"/>
</dbReference>
<dbReference type="InterPro" id="IPR010970">
    <property type="entry name" value="Cys_dSase_SufS"/>
</dbReference>
<name>A0ABR5P427_9LACO</name>
<comment type="cofactor">
    <cofactor evidence="1">
        <name>pyridoxal 5'-phosphate</name>
        <dbReference type="ChEBI" id="CHEBI:597326"/>
    </cofactor>
</comment>
<comment type="caution">
    <text evidence="8">The sequence shown here is derived from an EMBL/GenBank/DDBJ whole genome shotgun (WGS) entry which is preliminary data.</text>
</comment>
<dbReference type="Pfam" id="PF00266">
    <property type="entry name" value="Aminotran_5"/>
    <property type="match status" value="1"/>
</dbReference>
<dbReference type="EMBL" id="AZDO01000140">
    <property type="protein sequence ID" value="KRK90781.1"/>
    <property type="molecule type" value="Genomic_DNA"/>
</dbReference>
<keyword evidence="4" id="KW-0808">Transferase</keyword>
<sequence>MKGSWQMDKKFQKIRDDFPILKQRINDEPLVYLDSAATSQKPQAVIDAVADYYQTINANTHRSVYTLGQQATDQYELARKKIQNFINAQFSKEVIFTKGTTDSLNLVASSYGEDNIQAGDEIVITYMEHHSNLIPWQQLAIKKHVVLKYIELTSDGQLDMTDAVNKITDKTKIVAVAHASNVLGVTNDIKKLAQIAHSHNAVIVVDGAQAVPHQPVDVQELNADFYAFSGHKMLSPMGIGVLYGKKELLEQMSPYQFGGEMINSVEKFNSTWSELPWKFEAGTQNVSGAIGLGKAIDYLNNVGMEEIAEYEQELVDYALPRLLNIKGLTIYGPHDSHNHNAVISFNFNNLHPHDVATAFDMDGVAVRAGHHCAQPLMKYLGVVATVRASFYFYNTKADVDKLLQAIADTKEFFRV</sequence>
<evidence type="ECO:0000256" key="3">
    <source>
        <dbReference type="ARBA" id="ARBA00012239"/>
    </source>
</evidence>
<dbReference type="InterPro" id="IPR000192">
    <property type="entry name" value="Aminotrans_V_dom"/>
</dbReference>
<comment type="catalytic activity">
    <reaction evidence="6">
        <text>(sulfur carrier)-H + L-cysteine = (sulfur carrier)-SH + L-alanine</text>
        <dbReference type="Rhea" id="RHEA:43892"/>
        <dbReference type="Rhea" id="RHEA-COMP:14737"/>
        <dbReference type="Rhea" id="RHEA-COMP:14739"/>
        <dbReference type="ChEBI" id="CHEBI:29917"/>
        <dbReference type="ChEBI" id="CHEBI:35235"/>
        <dbReference type="ChEBI" id="CHEBI:57972"/>
        <dbReference type="ChEBI" id="CHEBI:64428"/>
        <dbReference type="EC" id="2.8.1.7"/>
    </reaction>
</comment>
<dbReference type="EC" id="2.8.1.7" evidence="3"/>
<evidence type="ECO:0000256" key="2">
    <source>
        <dbReference type="ARBA" id="ARBA00010447"/>
    </source>
</evidence>
<evidence type="ECO:0000313" key="8">
    <source>
        <dbReference type="EMBL" id="KRK90781.1"/>
    </source>
</evidence>
<keyword evidence="9" id="KW-1185">Reference proteome</keyword>
<accession>A0ABR5P427</accession>
<proteinExistence type="inferred from homology"/>
<dbReference type="InterPro" id="IPR015422">
    <property type="entry name" value="PyrdxlP-dep_Trfase_small"/>
</dbReference>
<protein>
    <recommendedName>
        <fullName evidence="3">cysteine desulfurase</fullName>
        <ecNumber evidence="3">2.8.1.7</ecNumber>
    </recommendedName>
</protein>
<evidence type="ECO:0000256" key="1">
    <source>
        <dbReference type="ARBA" id="ARBA00001933"/>
    </source>
</evidence>
<dbReference type="PANTHER" id="PTHR43586:SF8">
    <property type="entry name" value="CYSTEINE DESULFURASE 1, CHLOROPLASTIC"/>
    <property type="match status" value="1"/>
</dbReference>
<keyword evidence="5" id="KW-0663">Pyridoxal phosphate</keyword>
<evidence type="ECO:0000256" key="5">
    <source>
        <dbReference type="ARBA" id="ARBA00022898"/>
    </source>
</evidence>